<evidence type="ECO:0000313" key="1">
    <source>
        <dbReference type="EMBL" id="MBY69560.1"/>
    </source>
</evidence>
<accession>A0A2S2PW18</accession>
<dbReference type="EMBL" id="GGMS01000357">
    <property type="protein sequence ID" value="MBY69560.1"/>
    <property type="molecule type" value="Transcribed_RNA"/>
</dbReference>
<dbReference type="GO" id="GO:0003676">
    <property type="term" value="F:nucleic acid binding"/>
    <property type="evidence" value="ECO:0007669"/>
    <property type="project" value="InterPro"/>
</dbReference>
<dbReference type="Gene3D" id="3.30.420.10">
    <property type="entry name" value="Ribonuclease H-like superfamily/Ribonuclease H"/>
    <property type="match status" value="1"/>
</dbReference>
<reference evidence="1" key="1">
    <citation type="submission" date="2018-04" db="EMBL/GenBank/DDBJ databases">
        <title>Transcriptome assembly of Sipha flava.</title>
        <authorList>
            <person name="Scully E.D."/>
            <person name="Geib S.M."/>
            <person name="Palmer N.A."/>
            <person name="Koch K."/>
            <person name="Bradshaw J."/>
            <person name="Heng-Moss T."/>
            <person name="Sarath G."/>
        </authorList>
    </citation>
    <scope>NUCLEOTIDE SEQUENCE</scope>
</reference>
<dbReference type="AlphaFoldDB" id="A0A2S2PW18"/>
<name>A0A2S2PW18_9HEMI</name>
<dbReference type="SUPFAM" id="SSF53098">
    <property type="entry name" value="Ribonuclease H-like"/>
    <property type="match status" value="1"/>
</dbReference>
<sequence>MMEDLPFTRVTQARSFLRVAIDYAGSLSMKENRLRKTRVYKVYVVVFVCFEVRAIYLELVWDVSTNAFIAALNQFVTRRWLPSVIFTDCGTKFVGVFNKLPDLVNDPSCHNQITGSTYCTWHFNPSAALHLGGLWEAPVKYIKSLMT</sequence>
<protein>
    <recommendedName>
        <fullName evidence="2">Integrase catalytic domain-containing protein</fullName>
    </recommendedName>
</protein>
<proteinExistence type="predicted"/>
<dbReference type="InterPro" id="IPR012337">
    <property type="entry name" value="RNaseH-like_sf"/>
</dbReference>
<evidence type="ECO:0008006" key="2">
    <source>
        <dbReference type="Google" id="ProtNLM"/>
    </source>
</evidence>
<organism evidence="1">
    <name type="scientific">Sipha flava</name>
    <name type="common">yellow sugarcane aphid</name>
    <dbReference type="NCBI Taxonomy" id="143950"/>
    <lineage>
        <taxon>Eukaryota</taxon>
        <taxon>Metazoa</taxon>
        <taxon>Ecdysozoa</taxon>
        <taxon>Arthropoda</taxon>
        <taxon>Hexapoda</taxon>
        <taxon>Insecta</taxon>
        <taxon>Pterygota</taxon>
        <taxon>Neoptera</taxon>
        <taxon>Paraneoptera</taxon>
        <taxon>Hemiptera</taxon>
        <taxon>Sternorrhyncha</taxon>
        <taxon>Aphidomorpha</taxon>
        <taxon>Aphidoidea</taxon>
        <taxon>Aphididae</taxon>
        <taxon>Sipha</taxon>
    </lineage>
</organism>
<gene>
    <name evidence="1" type="ORF">g.40006</name>
</gene>
<dbReference type="InterPro" id="IPR036397">
    <property type="entry name" value="RNaseH_sf"/>
</dbReference>
<dbReference type="PANTHER" id="PTHR47331">
    <property type="entry name" value="PHD-TYPE DOMAIN-CONTAINING PROTEIN"/>
    <property type="match status" value="1"/>
</dbReference>